<reference evidence="1" key="1">
    <citation type="submission" date="2020-03" db="EMBL/GenBank/DDBJ databases">
        <title>Genome of Pelagibius litoralis DSM 21314T.</title>
        <authorList>
            <person name="Wang G."/>
        </authorList>
    </citation>
    <scope>NUCLEOTIDE SEQUENCE</scope>
    <source>
        <strain evidence="1">DSM 21314</strain>
    </source>
</reference>
<accession>A0A967F2Z7</accession>
<keyword evidence="2" id="KW-1185">Reference proteome</keyword>
<sequence>MIYDLTMPLESGHFRWPLQRDKKGDFTAGDIFEVTSFGISCHAFTHLDAPCHMVPGGPTTDALDLSRVMGKAAVIDLSDVAPNEEITASHLDRTAGHLASGQIALFRTCWDAQKDWRTPQYWRDAPYLSAEACLWLQDRQPTSVAFDFPQDHTIRRVLDGEMPPIEEHVSHDILLRGGITLIEYLIGTSQLTAKTVQFAALPLKLLASDGAPARVVAWDT</sequence>
<dbReference type="Gene3D" id="3.50.30.50">
    <property type="entry name" value="Putative cyclase"/>
    <property type="match status" value="1"/>
</dbReference>
<dbReference type="AlphaFoldDB" id="A0A967F2Z7"/>
<name>A0A967F2Z7_9PROT</name>
<dbReference type="InterPro" id="IPR037175">
    <property type="entry name" value="KFase_sf"/>
</dbReference>
<proteinExistence type="predicted"/>
<dbReference type="GO" id="GO:0004061">
    <property type="term" value="F:arylformamidase activity"/>
    <property type="evidence" value="ECO:0007669"/>
    <property type="project" value="InterPro"/>
</dbReference>
<dbReference type="PANTHER" id="PTHR31118:SF32">
    <property type="entry name" value="KYNURENINE FORMAMIDASE"/>
    <property type="match status" value="1"/>
</dbReference>
<dbReference type="Proteomes" id="UP000761264">
    <property type="component" value="Unassembled WGS sequence"/>
</dbReference>
<comment type="caution">
    <text evidence="1">The sequence shown here is derived from an EMBL/GenBank/DDBJ whole genome shotgun (WGS) entry which is preliminary data.</text>
</comment>
<evidence type="ECO:0000313" key="2">
    <source>
        <dbReference type="Proteomes" id="UP000761264"/>
    </source>
</evidence>
<dbReference type="GO" id="GO:0019441">
    <property type="term" value="P:L-tryptophan catabolic process to kynurenine"/>
    <property type="evidence" value="ECO:0007669"/>
    <property type="project" value="InterPro"/>
</dbReference>
<gene>
    <name evidence="1" type="ORF">HBA54_26090</name>
</gene>
<dbReference type="Pfam" id="PF04199">
    <property type="entry name" value="Cyclase"/>
    <property type="match status" value="1"/>
</dbReference>
<dbReference type="SUPFAM" id="SSF102198">
    <property type="entry name" value="Putative cyclase"/>
    <property type="match status" value="1"/>
</dbReference>
<dbReference type="PANTHER" id="PTHR31118">
    <property type="entry name" value="CYCLASE-LIKE PROTEIN 2"/>
    <property type="match status" value="1"/>
</dbReference>
<evidence type="ECO:0000313" key="1">
    <source>
        <dbReference type="EMBL" id="NIA72068.1"/>
    </source>
</evidence>
<dbReference type="EMBL" id="JAAQPH010000032">
    <property type="protein sequence ID" value="NIA72068.1"/>
    <property type="molecule type" value="Genomic_DNA"/>
</dbReference>
<dbReference type="InterPro" id="IPR007325">
    <property type="entry name" value="KFase/CYL"/>
</dbReference>
<protein>
    <submittedName>
        <fullName evidence="1">Cyclase family protein</fullName>
    </submittedName>
</protein>
<dbReference type="RefSeq" id="WP_167230757.1">
    <property type="nucleotide sequence ID" value="NZ_JAAQPH010000032.1"/>
</dbReference>
<organism evidence="1 2">
    <name type="scientific">Pelagibius litoralis</name>
    <dbReference type="NCBI Taxonomy" id="374515"/>
    <lineage>
        <taxon>Bacteria</taxon>
        <taxon>Pseudomonadati</taxon>
        <taxon>Pseudomonadota</taxon>
        <taxon>Alphaproteobacteria</taxon>
        <taxon>Rhodospirillales</taxon>
        <taxon>Rhodovibrionaceae</taxon>
        <taxon>Pelagibius</taxon>
    </lineage>
</organism>